<dbReference type="GO" id="GO:0004141">
    <property type="term" value="F:dethiobiotin synthase activity"/>
    <property type="evidence" value="ECO:0007669"/>
    <property type="project" value="UniProtKB-UniRule"/>
</dbReference>
<comment type="catalytic activity">
    <reaction evidence="9">
        <text>(7R,8S)-7,8-diammoniononanoate + CO2 + ATP = (4R,5S)-dethiobiotin + ADP + phosphate + 3 H(+)</text>
        <dbReference type="Rhea" id="RHEA:15805"/>
        <dbReference type="ChEBI" id="CHEBI:15378"/>
        <dbReference type="ChEBI" id="CHEBI:16526"/>
        <dbReference type="ChEBI" id="CHEBI:30616"/>
        <dbReference type="ChEBI" id="CHEBI:43474"/>
        <dbReference type="ChEBI" id="CHEBI:149469"/>
        <dbReference type="ChEBI" id="CHEBI:149473"/>
        <dbReference type="ChEBI" id="CHEBI:456216"/>
        <dbReference type="EC" id="6.3.3.3"/>
    </reaction>
</comment>
<comment type="function">
    <text evidence="9">Catalyzes a mechanistically unusual reaction, the ATP-dependent insertion of CO2 between the N7 and N8 nitrogen atoms of 7,8-diaminopelargonic acid (DAPA, also called 7,8-diammoniononanoate) to form a ureido ring.</text>
</comment>
<dbReference type="RefSeq" id="WP_018473728.1">
    <property type="nucleotide sequence ID" value="NZ_BMWX01000010.1"/>
</dbReference>
<dbReference type="SUPFAM" id="SSF52540">
    <property type="entry name" value="P-loop containing nucleoside triphosphate hydrolases"/>
    <property type="match status" value="1"/>
</dbReference>
<dbReference type="Pfam" id="PF13500">
    <property type="entry name" value="AAA_26"/>
    <property type="match status" value="1"/>
</dbReference>
<comment type="similarity">
    <text evidence="9">Belongs to the dethiobiotin synthetase family.</text>
</comment>
<evidence type="ECO:0000256" key="9">
    <source>
        <dbReference type="HAMAP-Rule" id="MF_00336"/>
    </source>
</evidence>
<feature type="binding site" evidence="9">
    <location>
        <position position="44"/>
    </location>
    <ligand>
        <name>ATP</name>
        <dbReference type="ChEBI" id="CHEBI:30616"/>
    </ligand>
</feature>
<feature type="binding site" evidence="9">
    <location>
        <begin position="191"/>
        <end position="193"/>
    </location>
    <ligand>
        <name>ATP</name>
        <dbReference type="ChEBI" id="CHEBI:30616"/>
    </ligand>
</feature>
<sequence length="197" mass="21699">MKNRIFVTGIGTGVGKTICAAAICKTFGHSYWKPVQCGDLDQSDAIIVKKLSPETLIHPESYLLRTPQSPHLAAKIENISISLGKQDLPADSKICVEGAGGIMVPLNDEHTFMDFLIDSQLHPVIVIRHYLGSINHSLLTLQGLVQAGMEEYTILWNGVPNSSSEEAILKRFTPSAQYRMEEWTDPSSALPRIQKIS</sequence>
<dbReference type="InterPro" id="IPR027417">
    <property type="entry name" value="P-loop_NTPase"/>
</dbReference>
<feature type="binding site" evidence="9">
    <location>
        <begin position="13"/>
        <end position="18"/>
    </location>
    <ligand>
        <name>ATP</name>
        <dbReference type="ChEBI" id="CHEBI:30616"/>
    </ligand>
</feature>
<dbReference type="InterPro" id="IPR004472">
    <property type="entry name" value="DTB_synth_BioD"/>
</dbReference>
<dbReference type="GO" id="GO:0000287">
    <property type="term" value="F:magnesium ion binding"/>
    <property type="evidence" value="ECO:0007669"/>
    <property type="project" value="UniProtKB-UniRule"/>
</dbReference>
<comment type="caution">
    <text evidence="9">Lacks conserved residue(s) required for the propagation of feature annotation.</text>
</comment>
<dbReference type="PIRSF" id="PIRSF006755">
    <property type="entry name" value="DTB_synth"/>
    <property type="match status" value="1"/>
</dbReference>
<comment type="caution">
    <text evidence="10">The sequence shown here is derived from an EMBL/GenBank/DDBJ whole genome shotgun (WGS) entry which is preliminary data.</text>
</comment>
<evidence type="ECO:0000256" key="5">
    <source>
        <dbReference type="ARBA" id="ARBA00022756"/>
    </source>
</evidence>
<evidence type="ECO:0000313" key="11">
    <source>
        <dbReference type="Proteomes" id="UP000619457"/>
    </source>
</evidence>
<evidence type="ECO:0000313" key="10">
    <source>
        <dbReference type="EMBL" id="GGZ40627.1"/>
    </source>
</evidence>
<keyword evidence="3 9" id="KW-0479">Metal-binding</keyword>
<accession>A0A918QCB4</accession>
<feature type="binding site" evidence="9">
    <location>
        <position position="44"/>
    </location>
    <ligand>
        <name>Mg(2+)</name>
        <dbReference type="ChEBI" id="CHEBI:18420"/>
    </ligand>
</feature>
<feature type="active site" evidence="9">
    <location>
        <position position="33"/>
    </location>
</feature>
<comment type="cofactor">
    <cofactor evidence="9">
        <name>Mg(2+)</name>
        <dbReference type="ChEBI" id="CHEBI:18420"/>
    </cofactor>
</comment>
<gene>
    <name evidence="9 10" type="primary">bioD</name>
    <name evidence="10" type="ORF">GCM10007049_37390</name>
</gene>
<comment type="subcellular location">
    <subcellularLocation>
        <location evidence="9">Cytoplasm</location>
    </subcellularLocation>
</comment>
<dbReference type="NCBIfam" id="TIGR00347">
    <property type="entry name" value="bioD"/>
    <property type="match status" value="1"/>
</dbReference>
<organism evidence="10 11">
    <name type="scientific">Echinicola pacifica</name>
    <dbReference type="NCBI Taxonomy" id="346377"/>
    <lineage>
        <taxon>Bacteria</taxon>
        <taxon>Pseudomonadati</taxon>
        <taxon>Bacteroidota</taxon>
        <taxon>Cytophagia</taxon>
        <taxon>Cytophagales</taxon>
        <taxon>Cyclobacteriaceae</taxon>
        <taxon>Echinicola</taxon>
    </lineage>
</organism>
<dbReference type="PANTHER" id="PTHR43210">
    <property type="entry name" value="DETHIOBIOTIN SYNTHETASE"/>
    <property type="match status" value="1"/>
</dbReference>
<comment type="catalytic activity">
    <reaction evidence="8">
        <text>(7R,8S)-8-amino-7-(carboxyamino)nonanoate + ATP = (4R,5S)-dethiobiotin + ADP + phosphate + H(+)</text>
        <dbReference type="Rhea" id="RHEA:63684"/>
        <dbReference type="ChEBI" id="CHEBI:15378"/>
        <dbReference type="ChEBI" id="CHEBI:30616"/>
        <dbReference type="ChEBI" id="CHEBI:43474"/>
        <dbReference type="ChEBI" id="CHEBI:149470"/>
        <dbReference type="ChEBI" id="CHEBI:149473"/>
        <dbReference type="ChEBI" id="CHEBI:456216"/>
    </reaction>
</comment>
<comment type="pathway">
    <text evidence="9">Cofactor biosynthesis; biotin biosynthesis; biotin from 7,8-diaminononanoate: step 1/2.</text>
</comment>
<dbReference type="PANTHER" id="PTHR43210:SF2">
    <property type="entry name" value="ATP-DEPENDENT DETHIOBIOTIN SYNTHETASE BIOD 2"/>
    <property type="match status" value="1"/>
</dbReference>
<evidence type="ECO:0000256" key="1">
    <source>
        <dbReference type="ARBA" id="ARBA00022490"/>
    </source>
</evidence>
<dbReference type="EC" id="6.3.3.3" evidence="9"/>
<feature type="binding site" evidence="9">
    <location>
        <begin position="97"/>
        <end position="100"/>
    </location>
    <ligand>
        <name>ATP</name>
        <dbReference type="ChEBI" id="CHEBI:30616"/>
    </ligand>
</feature>
<dbReference type="Proteomes" id="UP000619457">
    <property type="component" value="Unassembled WGS sequence"/>
</dbReference>
<dbReference type="CDD" id="cd03109">
    <property type="entry name" value="DTBS"/>
    <property type="match status" value="1"/>
</dbReference>
<comment type="subunit">
    <text evidence="9">Homodimer.</text>
</comment>
<feature type="binding site" evidence="9">
    <location>
        <position position="17"/>
    </location>
    <ligand>
        <name>Mg(2+)</name>
        <dbReference type="ChEBI" id="CHEBI:18420"/>
    </ligand>
</feature>
<evidence type="ECO:0000256" key="7">
    <source>
        <dbReference type="ARBA" id="ARBA00022842"/>
    </source>
</evidence>
<reference evidence="10" key="1">
    <citation type="journal article" date="2014" name="Int. J. Syst. Evol. Microbiol.">
        <title>Complete genome sequence of Corynebacterium casei LMG S-19264T (=DSM 44701T), isolated from a smear-ripened cheese.</title>
        <authorList>
            <consortium name="US DOE Joint Genome Institute (JGI-PGF)"/>
            <person name="Walter F."/>
            <person name="Albersmeier A."/>
            <person name="Kalinowski J."/>
            <person name="Ruckert C."/>
        </authorList>
    </citation>
    <scope>NUCLEOTIDE SEQUENCE</scope>
    <source>
        <strain evidence="10">KCTC 12368</strain>
    </source>
</reference>
<dbReference type="Gene3D" id="3.40.50.300">
    <property type="entry name" value="P-loop containing nucleotide triphosphate hydrolases"/>
    <property type="match status" value="1"/>
</dbReference>
<keyword evidence="1 9" id="KW-0963">Cytoplasm</keyword>
<reference evidence="10" key="2">
    <citation type="submission" date="2020-09" db="EMBL/GenBank/DDBJ databases">
        <authorList>
            <person name="Sun Q."/>
            <person name="Kim S."/>
        </authorList>
    </citation>
    <scope>NUCLEOTIDE SEQUENCE</scope>
    <source>
        <strain evidence="10">KCTC 12368</strain>
    </source>
</reference>
<keyword evidence="11" id="KW-1185">Reference proteome</keyword>
<keyword evidence="4 9" id="KW-0547">Nucleotide-binding</keyword>
<evidence type="ECO:0000256" key="2">
    <source>
        <dbReference type="ARBA" id="ARBA00022598"/>
    </source>
</evidence>
<keyword evidence="7 9" id="KW-0460">Magnesium</keyword>
<dbReference type="GO" id="GO:0005524">
    <property type="term" value="F:ATP binding"/>
    <property type="evidence" value="ECO:0007669"/>
    <property type="project" value="UniProtKB-UniRule"/>
</dbReference>
<protein>
    <recommendedName>
        <fullName evidence="9">ATP-dependent dethiobiotin synthetase BioD</fullName>
        <ecNumber evidence="9">6.3.3.3</ecNumber>
    </recommendedName>
    <alternativeName>
        <fullName evidence="9">DTB synthetase</fullName>
        <shortName evidence="9">DTBS</shortName>
    </alternativeName>
    <alternativeName>
        <fullName evidence="9">Dethiobiotin synthase</fullName>
    </alternativeName>
</protein>
<feature type="binding site" evidence="9">
    <location>
        <position position="97"/>
    </location>
    <ligand>
        <name>Mg(2+)</name>
        <dbReference type="ChEBI" id="CHEBI:18420"/>
    </ligand>
</feature>
<evidence type="ECO:0000256" key="4">
    <source>
        <dbReference type="ARBA" id="ARBA00022741"/>
    </source>
</evidence>
<evidence type="ECO:0000256" key="3">
    <source>
        <dbReference type="ARBA" id="ARBA00022723"/>
    </source>
</evidence>
<dbReference type="AlphaFoldDB" id="A0A918QCB4"/>
<keyword evidence="6 9" id="KW-0067">ATP-binding</keyword>
<evidence type="ECO:0000256" key="8">
    <source>
        <dbReference type="ARBA" id="ARBA00047386"/>
    </source>
</evidence>
<proteinExistence type="inferred from homology"/>
<dbReference type="HAMAP" id="MF_00336">
    <property type="entry name" value="BioD"/>
    <property type="match status" value="1"/>
</dbReference>
<dbReference type="GO" id="GO:0005829">
    <property type="term" value="C:cytosol"/>
    <property type="evidence" value="ECO:0007669"/>
    <property type="project" value="TreeGrafter"/>
</dbReference>
<dbReference type="GO" id="GO:0009102">
    <property type="term" value="P:biotin biosynthetic process"/>
    <property type="evidence" value="ECO:0007669"/>
    <property type="project" value="UniProtKB-UniRule"/>
</dbReference>
<evidence type="ECO:0000256" key="6">
    <source>
        <dbReference type="ARBA" id="ARBA00022840"/>
    </source>
</evidence>
<dbReference type="EMBL" id="BMWX01000010">
    <property type="protein sequence ID" value="GGZ40627.1"/>
    <property type="molecule type" value="Genomic_DNA"/>
</dbReference>
<keyword evidence="2 9" id="KW-0436">Ligase</keyword>
<keyword evidence="5 9" id="KW-0093">Biotin biosynthesis</keyword>
<name>A0A918QCB4_9BACT</name>